<keyword evidence="3" id="KW-1185">Reference proteome</keyword>
<accession>A0A7H8NHS6</accession>
<proteinExistence type="predicted"/>
<sequence length="1017" mass="112629">MATSTETERYIQFLLEHLAGRNEHHVFEQIVLQIALRRLSSNIVPATGPVSAGGDQGRDAESYYTSLPHELPGAGGFIGRATTEPLVLAASVQKPPLEGKIREDLKSICSRGEPVARVAFFAVYGIPVAMRHRLQEHARDSYNMALDVFDGQAVAHLLTQGDLVWIAQRYLDLPSAMIPDEPAQEQPDWYRATLTALRERPGKRLTPGALSEVRDGLRHAVLDDEARVDLPEWLGYIGDFVEDEDDDLALRARYERAWAVLRGKNTLDGVEPDIRAVIDAALSSERVSLLDDANQLLLTWGGSWLRHLGTVSAEELRDLALRLRERTDTLIKNTDEAVYPVRKASLLDVAARLCLHPRWPEVTRPASGALPTALETIRLRLAGEIVPEISVESRPMDVTDAMDYLEQLVDLLPRARAFPVGGVSETFQMVAPALTADPRYEKVRDALDTAQADIAGDSSVAARCRDRAMAFLRAGRALDALHELHEVKINWWHGDTLRGALLTMRMIGKIYGDLNLQQAARQYALAAAAVAASSPGAEHDDILPAALTEAMNYTFAAGHWGDALALGGLAFMTHHLYAEAPDDYPSHAYIQQLDFHAGMVMLSAERFRPDLSSALTQLTDTNYLSDLDELLTELRPSFTYTEQQFTRNTEEQLNGRPFSDVGPQRELNFAALGTTWRVRCDNTRTTALAAERLTAALQIALTELAPHDPLFLPQDIHVRVITGTPFASRERVTFKPDNRAVDCTVILSPYSNSSDSQALERELSAAMVYLLAHLSARPTQTFMSLVEKTFARGFRHKLLSVRLYDEVAGLLTETHYDTLRQTAMQPWTDAAFQPPTAPALAQPTTPGPGYDRTRALGMIRDNYAELPQALSETLPRLLADPAALAGLRHLREEGWLDWHILVALVNIALNLRLEQLSPGSIPPDFPARFLEISESDYTAPLPLDAFTPVSLRVQMELTVLSVGQRRWKLSTAMKTPNPAAFKQLLIARYGYGTDDVPHRDLLNDTPHENGSLLPPAA</sequence>
<evidence type="ECO:0000313" key="2">
    <source>
        <dbReference type="EMBL" id="QKW54074.1"/>
    </source>
</evidence>
<dbReference type="Proteomes" id="UP000509303">
    <property type="component" value="Chromosome"/>
</dbReference>
<dbReference type="RefSeq" id="WP_176159956.1">
    <property type="nucleotide sequence ID" value="NZ_CP054929.1"/>
</dbReference>
<dbReference type="AlphaFoldDB" id="A0A7H8NHS6"/>
<evidence type="ECO:0000313" key="1">
    <source>
        <dbReference type="EMBL" id="QKW48259.1"/>
    </source>
</evidence>
<protein>
    <submittedName>
        <fullName evidence="2">Uncharacterized protein</fullName>
    </submittedName>
</protein>
<dbReference type="EMBL" id="CP054929">
    <property type="protein sequence ID" value="QKW48259.1"/>
    <property type="molecule type" value="Genomic_DNA"/>
</dbReference>
<dbReference type="EMBL" id="CP054929">
    <property type="protein sequence ID" value="QKW54074.1"/>
    <property type="molecule type" value="Genomic_DNA"/>
</dbReference>
<reference evidence="2 3" key="1">
    <citation type="submission" date="2020-06" db="EMBL/GenBank/DDBJ databases">
        <title>Genome mining for natural products.</title>
        <authorList>
            <person name="Zhang B."/>
            <person name="Shi J."/>
            <person name="Ge H."/>
        </authorList>
    </citation>
    <scope>NUCLEOTIDE SEQUENCE [LARGE SCALE GENOMIC DNA]</scope>
    <source>
        <strain evidence="2 3">NA00687</strain>
    </source>
</reference>
<organism evidence="2 3">
    <name type="scientific">Streptomyces buecherae</name>
    <dbReference type="NCBI Taxonomy" id="2763006"/>
    <lineage>
        <taxon>Bacteria</taxon>
        <taxon>Bacillati</taxon>
        <taxon>Actinomycetota</taxon>
        <taxon>Actinomycetes</taxon>
        <taxon>Kitasatosporales</taxon>
        <taxon>Streptomycetaceae</taxon>
        <taxon>Streptomyces</taxon>
    </lineage>
</organism>
<evidence type="ECO:0000313" key="3">
    <source>
        <dbReference type="Proteomes" id="UP000509303"/>
    </source>
</evidence>
<name>A0A7H8NHS6_9ACTN</name>
<gene>
    <name evidence="1" type="ORF">HUT08_00420</name>
    <name evidence="2" type="ORF">HUT08_36005</name>
</gene>